<dbReference type="InterPro" id="IPR012373">
    <property type="entry name" value="Ferrdict_sens_TM"/>
</dbReference>
<dbReference type="PANTHER" id="PTHR30273">
    <property type="entry name" value="PERIPLASMIC SIGNAL SENSOR AND SIGMA FACTOR ACTIVATOR FECR-RELATED"/>
    <property type="match status" value="1"/>
</dbReference>
<dbReference type="STRING" id="400092.PKOR_11885"/>
<dbReference type="Gene3D" id="2.60.120.1440">
    <property type="match status" value="1"/>
</dbReference>
<feature type="domain" description="Protein FecR C-terminal" evidence="3">
    <location>
        <begin position="246"/>
        <end position="311"/>
    </location>
</feature>
<dbReference type="EMBL" id="CP009621">
    <property type="protein sequence ID" value="AKD03697.1"/>
    <property type="molecule type" value="Genomic_DNA"/>
</dbReference>
<dbReference type="Pfam" id="PF16344">
    <property type="entry name" value="FecR_C"/>
    <property type="match status" value="1"/>
</dbReference>
<reference evidence="4 5" key="1">
    <citation type="journal article" date="2015" name="Sci. Rep.">
        <title>Unraveling adaptation of Pontibacter korlensis to radiation and infertility in desert through complete genome and comparative transcriptomic analysis.</title>
        <authorList>
            <person name="Dai J."/>
            <person name="Dai W."/>
            <person name="Qiu C."/>
            <person name="Yang Z."/>
            <person name="Zhang Y."/>
            <person name="Zhou M."/>
            <person name="Zhang L."/>
            <person name="Fang C."/>
            <person name="Gao Q."/>
            <person name="Yang Q."/>
            <person name="Li X."/>
            <person name="Wang Z."/>
            <person name="Wang Z."/>
            <person name="Jia Z."/>
            <person name="Chen X."/>
        </authorList>
    </citation>
    <scope>NUCLEOTIDE SEQUENCE [LARGE SCALE GENOMIC DNA]</scope>
    <source>
        <strain evidence="4 5">X14-1T</strain>
    </source>
</reference>
<feature type="transmembrane region" description="Helical" evidence="1">
    <location>
        <begin position="69"/>
        <end position="91"/>
    </location>
</feature>
<dbReference type="AlphaFoldDB" id="A0A0E3UWV1"/>
<proteinExistence type="predicted"/>
<evidence type="ECO:0000259" key="2">
    <source>
        <dbReference type="Pfam" id="PF04773"/>
    </source>
</evidence>
<dbReference type="KEGG" id="pko:PKOR_11885"/>
<accession>A0A0E3UWV1</accession>
<organism evidence="4 5">
    <name type="scientific">Pontibacter korlensis</name>
    <dbReference type="NCBI Taxonomy" id="400092"/>
    <lineage>
        <taxon>Bacteria</taxon>
        <taxon>Pseudomonadati</taxon>
        <taxon>Bacteroidota</taxon>
        <taxon>Cytophagia</taxon>
        <taxon>Cytophagales</taxon>
        <taxon>Hymenobacteraceae</taxon>
        <taxon>Pontibacter</taxon>
    </lineage>
</organism>
<feature type="domain" description="FecR protein" evidence="2">
    <location>
        <begin position="104"/>
        <end position="200"/>
    </location>
</feature>
<dbReference type="PIRSF" id="PIRSF018266">
    <property type="entry name" value="FecR"/>
    <property type="match status" value="1"/>
</dbReference>
<dbReference type="HOGENOM" id="CLU_050192_2_3_10"/>
<gene>
    <name evidence="4" type="ORF">PKOR_11885</name>
</gene>
<evidence type="ECO:0000313" key="5">
    <source>
        <dbReference type="Proteomes" id="UP000033109"/>
    </source>
</evidence>
<dbReference type="Gene3D" id="3.55.50.30">
    <property type="match status" value="1"/>
</dbReference>
<dbReference type="PATRIC" id="fig|400092.3.peg.2593"/>
<protein>
    <submittedName>
        <fullName evidence="4">Uncharacterized protein</fullName>
    </submittedName>
</protein>
<dbReference type="InterPro" id="IPR032508">
    <property type="entry name" value="FecR_C"/>
</dbReference>
<dbReference type="Pfam" id="PF04773">
    <property type="entry name" value="FecR"/>
    <property type="match status" value="1"/>
</dbReference>
<dbReference type="OrthoDB" id="1452822at2"/>
<keyword evidence="1" id="KW-1133">Transmembrane helix</keyword>
<name>A0A0E3UWV1_9BACT</name>
<evidence type="ECO:0000259" key="3">
    <source>
        <dbReference type="Pfam" id="PF16344"/>
    </source>
</evidence>
<evidence type="ECO:0000256" key="1">
    <source>
        <dbReference type="SAM" id="Phobius"/>
    </source>
</evidence>
<keyword evidence="1" id="KW-0472">Membrane</keyword>
<dbReference type="RefSeq" id="WP_046310973.1">
    <property type="nucleotide sequence ID" value="NZ_CBCSCY010000002.1"/>
</dbReference>
<dbReference type="PANTHER" id="PTHR30273:SF2">
    <property type="entry name" value="PROTEIN FECR"/>
    <property type="match status" value="1"/>
</dbReference>
<dbReference type="GO" id="GO:0016989">
    <property type="term" value="F:sigma factor antagonist activity"/>
    <property type="evidence" value="ECO:0007669"/>
    <property type="project" value="TreeGrafter"/>
</dbReference>
<dbReference type="InterPro" id="IPR006860">
    <property type="entry name" value="FecR"/>
</dbReference>
<keyword evidence="1" id="KW-0812">Transmembrane</keyword>
<keyword evidence="5" id="KW-1185">Reference proteome</keyword>
<evidence type="ECO:0000313" key="4">
    <source>
        <dbReference type="EMBL" id="AKD03697.1"/>
    </source>
</evidence>
<sequence length="313" mass="35647">MSLKKQQELLRKYLKGTATPEEKVWVEKWYDSFDNIDPFHGKKSISLEEGELMQSAILKRIKRGKVIQLWKAVGSVAAVLMMVLFGAWAFYQQQKKVSNLYSYVKSEKGQHLKVLLPDSSILLLNELTTIKYAQNSFGKTTREIWLEKGEAYFDVKHSVHLPFVVHTSPLKTKVLGTAFNIKKSDKHGDVQVSVIRGKVQVSTSSSPIALLTKGKQVNYDTLTKRPALSDINPDYATAWKRSRVDLDGASFNELSEVFYSFYNTRLTTREAKVKNNSYTLTLDKKVSGETVLQIIAATHQLKYKIENEDIVLY</sequence>
<dbReference type="Proteomes" id="UP000033109">
    <property type="component" value="Chromosome"/>
</dbReference>